<dbReference type="Proteomes" id="UP000216446">
    <property type="component" value="Unassembled WGS sequence"/>
</dbReference>
<reference evidence="1 2" key="1">
    <citation type="submission" date="2016-11" db="EMBL/GenBank/DDBJ databases">
        <title>Study of marine rhodopsin-containing bacteria.</title>
        <authorList>
            <person name="Yoshizawa S."/>
            <person name="Kumagai Y."/>
            <person name="Kogure K."/>
        </authorList>
    </citation>
    <scope>NUCLEOTIDE SEQUENCE [LARGE SCALE GENOMIC DNA]</scope>
    <source>
        <strain evidence="1 2">SG-29</strain>
    </source>
</reference>
<protein>
    <submittedName>
        <fullName evidence="1">Uncharacterized protein</fullName>
    </submittedName>
</protein>
<proteinExistence type="predicted"/>
<organism evidence="1 2">
    <name type="scientific">Rubricoccus marinus</name>
    <dbReference type="NCBI Taxonomy" id="716817"/>
    <lineage>
        <taxon>Bacteria</taxon>
        <taxon>Pseudomonadati</taxon>
        <taxon>Rhodothermota</taxon>
        <taxon>Rhodothermia</taxon>
        <taxon>Rhodothermales</taxon>
        <taxon>Rubricoccaceae</taxon>
        <taxon>Rubricoccus</taxon>
    </lineage>
</organism>
<dbReference type="EMBL" id="MQWB01000001">
    <property type="protein sequence ID" value="OZC04399.1"/>
    <property type="molecule type" value="Genomic_DNA"/>
</dbReference>
<evidence type="ECO:0000313" key="1">
    <source>
        <dbReference type="EMBL" id="OZC04399.1"/>
    </source>
</evidence>
<dbReference type="AlphaFoldDB" id="A0A259U314"/>
<keyword evidence="2" id="KW-1185">Reference proteome</keyword>
<gene>
    <name evidence="1" type="ORF">BSZ36_16280</name>
</gene>
<name>A0A259U314_9BACT</name>
<sequence>MRLLPLLGLALLLPLAGCGLLGRPAGTTIAPHVVFLAPTGCAAAVAKVHRGGYALMEVVEDGYAFEQGDVLEGPDREGQSIFRRFPPAFRNAEWSEGIEVPIDVVATGLELGVARRQLDARCVVEAEELPRLPGAGTVQ</sequence>
<dbReference type="RefSeq" id="WP_094550827.1">
    <property type="nucleotide sequence ID" value="NZ_MQWB01000001.1"/>
</dbReference>
<dbReference type="InParanoid" id="A0A259U314"/>
<evidence type="ECO:0000313" key="2">
    <source>
        <dbReference type="Proteomes" id="UP000216446"/>
    </source>
</evidence>
<accession>A0A259U314</accession>
<comment type="caution">
    <text evidence="1">The sequence shown here is derived from an EMBL/GenBank/DDBJ whole genome shotgun (WGS) entry which is preliminary data.</text>
</comment>